<evidence type="ECO:0000256" key="1">
    <source>
        <dbReference type="ARBA" id="ARBA00003257"/>
    </source>
</evidence>
<feature type="transmembrane region" description="Helical" evidence="14">
    <location>
        <begin position="160"/>
        <end position="179"/>
    </location>
</feature>
<geneLocation type="mitochondrion" evidence="15"/>
<feature type="transmembrane region" description="Helical" evidence="14">
    <location>
        <begin position="261"/>
        <end position="281"/>
    </location>
</feature>
<organism evidence="15">
    <name type="scientific">Goniodes dissimilis</name>
    <name type="common">brown chicken louse</name>
    <dbReference type="NCBI Taxonomy" id="186210"/>
    <lineage>
        <taxon>Eukaryota</taxon>
        <taxon>Metazoa</taxon>
        <taxon>Ecdysozoa</taxon>
        <taxon>Arthropoda</taxon>
        <taxon>Hexapoda</taxon>
        <taxon>Insecta</taxon>
        <taxon>Pterygota</taxon>
        <taxon>Neoptera</taxon>
        <taxon>Paraneoptera</taxon>
        <taxon>Psocodea</taxon>
        <taxon>Troctomorpha</taxon>
        <taxon>Phthiraptera</taxon>
        <taxon>Ischnocera</taxon>
        <taxon>Philopteridae</taxon>
        <taxon>Goniodes</taxon>
    </lineage>
</organism>
<feature type="transmembrane region" description="Helical" evidence="14">
    <location>
        <begin position="92"/>
        <end position="116"/>
    </location>
</feature>
<evidence type="ECO:0000256" key="9">
    <source>
        <dbReference type="ARBA" id="ARBA00023075"/>
    </source>
</evidence>
<evidence type="ECO:0000256" key="4">
    <source>
        <dbReference type="ARBA" id="ARBA00021009"/>
    </source>
</evidence>
<evidence type="ECO:0000256" key="3">
    <source>
        <dbReference type="ARBA" id="ARBA00010535"/>
    </source>
</evidence>
<dbReference type="PANTHER" id="PTHR11432:SF3">
    <property type="entry name" value="NADH-UBIQUINONE OXIDOREDUCTASE CHAIN 1"/>
    <property type="match status" value="1"/>
</dbReference>
<keyword evidence="8 14" id="KW-1133">Transmembrane helix</keyword>
<keyword evidence="12" id="KW-0520">NAD</keyword>
<keyword evidence="6 12" id="KW-0812">Transmembrane</keyword>
<keyword evidence="5" id="KW-0813">Transport</keyword>
<comment type="function">
    <text evidence="1">Core subunit of the mitochondrial membrane respiratory chain NADH dehydrogenase (Complex I) that is believed to belong to the minimal assembly required for catalysis. Complex I functions in the transfer of electrons from NADH to the respiratory chain. The immediate electron acceptor for the enzyme is believed to be ubiquinone.</text>
</comment>
<keyword evidence="7" id="KW-0999">Mitochondrion inner membrane</keyword>
<keyword evidence="10 13" id="KW-0496">Mitochondrion</keyword>
<comment type="catalytic activity">
    <reaction evidence="13">
        <text>a ubiquinone + NADH + 5 H(+)(in) = a ubiquinol + NAD(+) + 4 H(+)(out)</text>
        <dbReference type="Rhea" id="RHEA:29091"/>
        <dbReference type="Rhea" id="RHEA-COMP:9565"/>
        <dbReference type="Rhea" id="RHEA-COMP:9566"/>
        <dbReference type="ChEBI" id="CHEBI:15378"/>
        <dbReference type="ChEBI" id="CHEBI:16389"/>
        <dbReference type="ChEBI" id="CHEBI:17976"/>
        <dbReference type="ChEBI" id="CHEBI:57540"/>
        <dbReference type="ChEBI" id="CHEBI:57945"/>
        <dbReference type="EC" id="7.1.1.2"/>
    </reaction>
</comment>
<dbReference type="InterPro" id="IPR018086">
    <property type="entry name" value="NADH_UbQ_OxRdtase_su1_CS"/>
</dbReference>
<comment type="subcellular location">
    <subcellularLocation>
        <location evidence="2 12">Mitochondrion inner membrane</location>
        <topology evidence="2 12">Multi-pass membrane protein</topology>
    </subcellularLocation>
</comment>
<reference evidence="15" key="1">
    <citation type="submission" date="2022-05" db="EMBL/GenBank/DDBJ databases">
        <authorList>
            <person name="Nie Y."/>
        </authorList>
    </citation>
    <scope>NUCLEOTIDE SEQUENCE</scope>
</reference>
<feature type="transmembrane region" description="Helical" evidence="14">
    <location>
        <begin position="191"/>
        <end position="213"/>
    </location>
</feature>
<dbReference type="GO" id="GO:0005743">
    <property type="term" value="C:mitochondrial inner membrane"/>
    <property type="evidence" value="ECO:0007669"/>
    <property type="project" value="UniProtKB-SubCell"/>
</dbReference>
<sequence>MPPTSLGTYPGDNQKIDSFDEIRSTSLGSSPGNSNNWQLIGFGSFSPMGKPGQIQTQINDSSTLLGSHPGKQSKLHLEFLHLYFLGGKPSKMIVNCMVSVEVLMFAMLSVAFFSLLERKLMGFSQLRTGPVKMGVKQPLADALKLIGKSEILPEGVVKSLYWLSPVTTFVSSLVFWSLTPIWWDSGSVESMVILLILFSVSIYGVIITGWFSVSKFSLIGCSRAVSQSISYEVGLTLIITSLIGSFSTLSMSPILTSQMIGVWNIFPMGLLLPLTLFTILAELNRSPFDLAEGESELVSGFTVEFGGKGYTIVFMAENLALLFSSLVVGVVFMSGREIGWVVIMIMFVMVRCQLPRLRFDKVMDLFWVKILPLTLTITLITLILTN</sequence>
<name>A0A9E9IZI7_9NEOP</name>
<evidence type="ECO:0000256" key="13">
    <source>
        <dbReference type="RuleBase" id="RU000473"/>
    </source>
</evidence>
<dbReference type="PANTHER" id="PTHR11432">
    <property type="entry name" value="NADH DEHYDROGENASE SUBUNIT 1"/>
    <property type="match status" value="1"/>
</dbReference>
<feature type="transmembrane region" description="Helical" evidence="14">
    <location>
        <begin position="338"/>
        <end position="354"/>
    </location>
</feature>
<feature type="transmembrane region" description="Helical" evidence="14">
    <location>
        <begin position="312"/>
        <end position="332"/>
    </location>
</feature>
<comment type="similarity">
    <text evidence="3 12">Belongs to the complex I subunit 1 family.</text>
</comment>
<protein>
    <recommendedName>
        <fullName evidence="4 13">NADH-ubiquinone oxidoreductase chain 1</fullName>
        <ecNumber evidence="13">7.1.1.2</ecNumber>
    </recommendedName>
</protein>
<evidence type="ECO:0000256" key="6">
    <source>
        <dbReference type="ARBA" id="ARBA00022692"/>
    </source>
</evidence>
<evidence type="ECO:0000256" key="10">
    <source>
        <dbReference type="ARBA" id="ARBA00023128"/>
    </source>
</evidence>
<evidence type="ECO:0000256" key="14">
    <source>
        <dbReference type="SAM" id="Phobius"/>
    </source>
</evidence>
<evidence type="ECO:0000256" key="7">
    <source>
        <dbReference type="ARBA" id="ARBA00022792"/>
    </source>
</evidence>
<feature type="transmembrane region" description="Helical" evidence="14">
    <location>
        <begin position="366"/>
        <end position="384"/>
    </location>
</feature>
<evidence type="ECO:0000256" key="8">
    <source>
        <dbReference type="ARBA" id="ARBA00022989"/>
    </source>
</evidence>
<keyword evidence="9 13" id="KW-0830">Ubiquinone</keyword>
<evidence type="ECO:0000256" key="12">
    <source>
        <dbReference type="RuleBase" id="RU000471"/>
    </source>
</evidence>
<evidence type="ECO:0000256" key="5">
    <source>
        <dbReference type="ARBA" id="ARBA00022448"/>
    </source>
</evidence>
<dbReference type="Pfam" id="PF00146">
    <property type="entry name" value="NADHdh"/>
    <property type="match status" value="1"/>
</dbReference>
<dbReference type="GO" id="GO:0003954">
    <property type="term" value="F:NADH dehydrogenase activity"/>
    <property type="evidence" value="ECO:0007669"/>
    <property type="project" value="TreeGrafter"/>
</dbReference>
<evidence type="ECO:0000256" key="2">
    <source>
        <dbReference type="ARBA" id="ARBA00004448"/>
    </source>
</evidence>
<dbReference type="EC" id="7.1.1.2" evidence="13"/>
<evidence type="ECO:0000313" key="15">
    <source>
        <dbReference type="EMBL" id="WAO28631.1"/>
    </source>
</evidence>
<proteinExistence type="inferred from homology"/>
<evidence type="ECO:0000256" key="11">
    <source>
        <dbReference type="ARBA" id="ARBA00023136"/>
    </source>
</evidence>
<keyword evidence="11 14" id="KW-0472">Membrane</keyword>
<dbReference type="AlphaFoldDB" id="A0A9E9IZI7"/>
<feature type="transmembrane region" description="Helical" evidence="14">
    <location>
        <begin position="233"/>
        <end position="255"/>
    </location>
</feature>
<accession>A0A9E9IZI7</accession>
<dbReference type="PROSITE" id="PS00668">
    <property type="entry name" value="COMPLEX1_ND1_2"/>
    <property type="match status" value="1"/>
</dbReference>
<gene>
    <name evidence="15" type="primary">ND1</name>
</gene>
<dbReference type="EMBL" id="ON585583">
    <property type="protein sequence ID" value="WAO28631.1"/>
    <property type="molecule type" value="Genomic_DNA"/>
</dbReference>
<dbReference type="GO" id="GO:0009060">
    <property type="term" value="P:aerobic respiration"/>
    <property type="evidence" value="ECO:0007669"/>
    <property type="project" value="TreeGrafter"/>
</dbReference>
<dbReference type="InterPro" id="IPR001694">
    <property type="entry name" value="NADH_UbQ_OxRdtase_su1/FPO"/>
</dbReference>
<dbReference type="GO" id="GO:0008137">
    <property type="term" value="F:NADH dehydrogenase (ubiquinone) activity"/>
    <property type="evidence" value="ECO:0007669"/>
    <property type="project" value="UniProtKB-EC"/>
</dbReference>